<evidence type="ECO:0000256" key="1">
    <source>
        <dbReference type="ARBA" id="ARBA00023015"/>
    </source>
</evidence>
<dbReference type="Proteomes" id="UP001229486">
    <property type="component" value="Unassembled WGS sequence"/>
</dbReference>
<evidence type="ECO:0000313" key="7">
    <source>
        <dbReference type="Proteomes" id="UP001229486"/>
    </source>
</evidence>
<dbReference type="AlphaFoldDB" id="A0AB73IMT5"/>
<accession>A0AB73IMT5</accession>
<dbReference type="InterPro" id="IPR036271">
    <property type="entry name" value="Tet_transcr_reg_TetR-rel_C_sf"/>
</dbReference>
<dbReference type="EMBL" id="JAURTK010000018">
    <property type="protein sequence ID" value="MDP9651322.1"/>
    <property type="molecule type" value="Genomic_DNA"/>
</dbReference>
<comment type="caution">
    <text evidence="6">The sequence shown here is derived from an EMBL/GenBank/DDBJ whole genome shotgun (WGS) entry which is preliminary data.</text>
</comment>
<reference evidence="6" key="1">
    <citation type="submission" date="2023-07" db="EMBL/GenBank/DDBJ databases">
        <title>Sorghum-associated microbial communities from plants grown in Nebraska, USA.</title>
        <authorList>
            <person name="Schachtman D."/>
        </authorList>
    </citation>
    <scope>NUCLEOTIDE SEQUENCE</scope>
    <source>
        <strain evidence="6">DS1061</strain>
    </source>
</reference>
<dbReference type="InterPro" id="IPR009057">
    <property type="entry name" value="Homeodomain-like_sf"/>
</dbReference>
<dbReference type="Gene3D" id="1.10.357.10">
    <property type="entry name" value="Tetracycline Repressor, domain 2"/>
    <property type="match status" value="1"/>
</dbReference>
<dbReference type="SUPFAM" id="SSF48498">
    <property type="entry name" value="Tetracyclin repressor-like, C-terminal domain"/>
    <property type="match status" value="1"/>
</dbReference>
<dbReference type="PRINTS" id="PR00455">
    <property type="entry name" value="HTHTETR"/>
</dbReference>
<dbReference type="InterPro" id="IPR001647">
    <property type="entry name" value="HTH_TetR"/>
</dbReference>
<gene>
    <name evidence="6" type="ORF">J2793_006797</name>
</gene>
<keyword evidence="3" id="KW-0804">Transcription</keyword>
<protein>
    <submittedName>
        <fullName evidence="6">AcrR family transcriptional regulator</fullName>
    </submittedName>
</protein>
<name>A0AB73IMT5_9BURK</name>
<evidence type="ECO:0000256" key="2">
    <source>
        <dbReference type="ARBA" id="ARBA00023125"/>
    </source>
</evidence>
<keyword evidence="1" id="KW-0805">Transcription regulation</keyword>
<evidence type="ECO:0000256" key="3">
    <source>
        <dbReference type="ARBA" id="ARBA00023163"/>
    </source>
</evidence>
<dbReference type="PANTHER" id="PTHR47506">
    <property type="entry name" value="TRANSCRIPTIONAL REGULATORY PROTEIN"/>
    <property type="match status" value="1"/>
</dbReference>
<dbReference type="Gene3D" id="1.10.10.60">
    <property type="entry name" value="Homeodomain-like"/>
    <property type="match status" value="1"/>
</dbReference>
<feature type="domain" description="HTH tetR-type" evidence="5">
    <location>
        <begin position="9"/>
        <end position="69"/>
    </location>
</feature>
<dbReference type="PROSITE" id="PS50977">
    <property type="entry name" value="HTH_TETR_2"/>
    <property type="match status" value="1"/>
</dbReference>
<dbReference type="PANTHER" id="PTHR47506:SF7">
    <property type="entry name" value="TRANSCRIPTIONAL REGULATORY PROTEIN"/>
    <property type="match status" value="1"/>
</dbReference>
<dbReference type="SUPFAM" id="SSF46689">
    <property type="entry name" value="Homeodomain-like"/>
    <property type="match status" value="1"/>
</dbReference>
<feature type="DNA-binding region" description="H-T-H motif" evidence="4">
    <location>
        <begin position="32"/>
        <end position="51"/>
    </location>
</feature>
<dbReference type="GO" id="GO:0003677">
    <property type="term" value="F:DNA binding"/>
    <property type="evidence" value="ECO:0007669"/>
    <property type="project" value="UniProtKB-UniRule"/>
</dbReference>
<keyword evidence="2 4" id="KW-0238">DNA-binding</keyword>
<evidence type="ECO:0000313" key="6">
    <source>
        <dbReference type="EMBL" id="MDP9651322.1"/>
    </source>
</evidence>
<evidence type="ECO:0000259" key="5">
    <source>
        <dbReference type="PROSITE" id="PS50977"/>
    </source>
</evidence>
<sequence length="193" mass="20750">MARRVVHSKATRERILAAVERTVKRYGYEGIGVDGIAKVAGVTSGAFYAHFPSKSAAFQEAVGASLRELRDSILRLQQEQPERWLKSFIDSYVGERRRCDLADACALQALTADVMRAGDEVRDAFQEELIGVIDAVAAGLPAKQGEESIARAWALLTLLSGGVTTARAIPDQDLAEQAADAVRSAALALAYST</sequence>
<evidence type="ECO:0000256" key="4">
    <source>
        <dbReference type="PROSITE-ProRule" id="PRU00335"/>
    </source>
</evidence>
<dbReference type="Pfam" id="PF00440">
    <property type="entry name" value="TetR_N"/>
    <property type="match status" value="1"/>
</dbReference>
<proteinExistence type="predicted"/>
<dbReference type="RefSeq" id="WP_200893324.1">
    <property type="nucleotide sequence ID" value="NZ_JAURTK010000018.1"/>
</dbReference>
<organism evidence="6 7">
    <name type="scientific">Paraburkholderia caledonica</name>
    <dbReference type="NCBI Taxonomy" id="134536"/>
    <lineage>
        <taxon>Bacteria</taxon>
        <taxon>Pseudomonadati</taxon>
        <taxon>Pseudomonadota</taxon>
        <taxon>Betaproteobacteria</taxon>
        <taxon>Burkholderiales</taxon>
        <taxon>Burkholderiaceae</taxon>
        <taxon>Paraburkholderia</taxon>
    </lineage>
</organism>